<evidence type="ECO:0000313" key="2">
    <source>
        <dbReference type="EMBL" id="MFB9071514.1"/>
    </source>
</evidence>
<organism evidence="2 3">
    <name type="scientific">Citricoccus parietis</name>
    <dbReference type="NCBI Taxonomy" id="592307"/>
    <lineage>
        <taxon>Bacteria</taxon>
        <taxon>Bacillati</taxon>
        <taxon>Actinomycetota</taxon>
        <taxon>Actinomycetes</taxon>
        <taxon>Micrococcales</taxon>
        <taxon>Micrococcaceae</taxon>
        <taxon>Citricoccus</taxon>
    </lineage>
</organism>
<proteinExistence type="predicted"/>
<accession>A0ABV5FXW5</accession>
<name>A0ABV5FXW5_9MICC</name>
<feature type="region of interest" description="Disordered" evidence="1">
    <location>
        <begin position="1"/>
        <end position="52"/>
    </location>
</feature>
<evidence type="ECO:0000256" key="1">
    <source>
        <dbReference type="SAM" id="MobiDB-lite"/>
    </source>
</evidence>
<sequence length="52" mass="5750">MTACRPVVPLPVPLGRARRHRVPAPPRQQNPKLKPGPGMSPWVRCSGVSRRT</sequence>
<keyword evidence="3" id="KW-1185">Reference proteome</keyword>
<gene>
    <name evidence="2" type="ORF">ACFFX0_09985</name>
</gene>
<dbReference type="EMBL" id="JBHMFI010000001">
    <property type="protein sequence ID" value="MFB9071514.1"/>
    <property type="molecule type" value="Genomic_DNA"/>
</dbReference>
<reference evidence="2 3" key="1">
    <citation type="submission" date="2024-09" db="EMBL/GenBank/DDBJ databases">
        <authorList>
            <person name="Sun Q."/>
            <person name="Mori K."/>
        </authorList>
    </citation>
    <scope>NUCLEOTIDE SEQUENCE [LARGE SCALE GENOMIC DNA]</scope>
    <source>
        <strain evidence="2 3">CCM 7609</strain>
    </source>
</reference>
<comment type="caution">
    <text evidence="2">The sequence shown here is derived from an EMBL/GenBank/DDBJ whole genome shotgun (WGS) entry which is preliminary data.</text>
</comment>
<evidence type="ECO:0000313" key="3">
    <source>
        <dbReference type="Proteomes" id="UP001589575"/>
    </source>
</evidence>
<dbReference type="Proteomes" id="UP001589575">
    <property type="component" value="Unassembled WGS sequence"/>
</dbReference>
<protein>
    <submittedName>
        <fullName evidence="2">Uncharacterized protein</fullName>
    </submittedName>
</protein>